<organism evidence="2 3">
    <name type="scientific">Sediminicurvatus halobius</name>
    <dbReference type="NCBI Taxonomy" id="2182432"/>
    <lineage>
        <taxon>Bacteria</taxon>
        <taxon>Pseudomonadati</taxon>
        <taxon>Pseudomonadota</taxon>
        <taxon>Gammaproteobacteria</taxon>
        <taxon>Chromatiales</taxon>
        <taxon>Ectothiorhodospiraceae</taxon>
        <taxon>Sediminicurvatus</taxon>
    </lineage>
</organism>
<dbReference type="InterPro" id="IPR006429">
    <property type="entry name" value="Phage_lambda_portal"/>
</dbReference>
<proteinExistence type="predicted"/>
<evidence type="ECO:0000313" key="2">
    <source>
        <dbReference type="EMBL" id="PWG61765.1"/>
    </source>
</evidence>
<dbReference type="Proteomes" id="UP000245474">
    <property type="component" value="Unassembled WGS sequence"/>
</dbReference>
<sequence>MAGMSGDLQILDHRGTPLKQSTAYHGAGRTAKELRDWNPMLASADADLLSELPNLVARTRDLGRNNGVAAGGIQTLVDNVIGTGLRMQAKPDYRTLGWSKEEADAWAEQVEREWRTFAETTECDAGGELDFAELQQLAFQSRLESAEALGVARWWPNDRNRRWATAIQMVDPDRLSNPQNMMDTATLRRGVELDRRGRRVAYHIRRTHPMDLPFRVGKARWDRVPARMRRGRRLVIHAFERRRVGQHRGIPILSPVLAEFRMVDRYHRTELQSAVVNSLIAAFIQTTSSADQLAEAFGMNFEEYANARKQWEGQLEGGAVFQLPPGDTMTAFKPERPNSAFDSFVKSTLRHIATAMNMPYELLLKDFSGTNYSSARAALLEAWRHFNGRRRFMATKWCQPIYELWLEEAVQRGIIDAPGFYENWHAYTRARWIGPGRGWVDPVKEAQAAVLRMEAGISTLEDECAEQGKDWEEVLEQQARERNLRSELMSEDERNRLRAETYGIGVRAALITPQPEDEEHFRQESDLEPMSRETREAWREGGTRRPVTLQPPREEEDEQPQQSGGPSGRSQRLDALMNVKPPSDEGSDEEKT</sequence>
<feature type="compositionally biased region" description="Basic and acidic residues" evidence="1">
    <location>
        <begin position="519"/>
        <end position="543"/>
    </location>
</feature>
<dbReference type="Pfam" id="PF05136">
    <property type="entry name" value="Phage_portal_2"/>
    <property type="match status" value="1"/>
</dbReference>
<name>A0A2U2MXN7_9GAMM</name>
<reference evidence="2 3" key="1">
    <citation type="submission" date="2018-05" db="EMBL/GenBank/DDBJ databases">
        <title>Spiribacter halobius sp. nov., a moderately halophilic bacterium isolated from marine solar saltern.</title>
        <authorList>
            <person name="Zheng W.-S."/>
            <person name="Lu D.-C."/>
            <person name="Du Z.-J."/>
        </authorList>
    </citation>
    <scope>NUCLEOTIDE SEQUENCE [LARGE SCALE GENOMIC DNA]</scope>
    <source>
        <strain evidence="2 3">E85</strain>
    </source>
</reference>
<dbReference type="GO" id="GO:0019068">
    <property type="term" value="P:virion assembly"/>
    <property type="evidence" value="ECO:0007669"/>
    <property type="project" value="InterPro"/>
</dbReference>
<comment type="caution">
    <text evidence="2">The sequence shown here is derived from an EMBL/GenBank/DDBJ whole genome shotgun (WGS) entry which is preliminary data.</text>
</comment>
<dbReference type="NCBIfam" id="TIGR01539">
    <property type="entry name" value="portal_lambda"/>
    <property type="match status" value="1"/>
</dbReference>
<dbReference type="EMBL" id="QFFI01000027">
    <property type="protein sequence ID" value="PWG61765.1"/>
    <property type="molecule type" value="Genomic_DNA"/>
</dbReference>
<gene>
    <name evidence="2" type="ORF">DEM34_14970</name>
</gene>
<protein>
    <submittedName>
        <fullName evidence="2">Phage portal protein</fullName>
    </submittedName>
</protein>
<accession>A0A2U2MXN7</accession>
<feature type="region of interest" description="Disordered" evidence="1">
    <location>
        <begin position="508"/>
        <end position="592"/>
    </location>
</feature>
<evidence type="ECO:0000256" key="1">
    <source>
        <dbReference type="SAM" id="MobiDB-lite"/>
    </source>
</evidence>
<dbReference type="AlphaFoldDB" id="A0A2U2MXN7"/>
<evidence type="ECO:0000313" key="3">
    <source>
        <dbReference type="Proteomes" id="UP000245474"/>
    </source>
</evidence>
<dbReference type="GO" id="GO:0005198">
    <property type="term" value="F:structural molecule activity"/>
    <property type="evidence" value="ECO:0007669"/>
    <property type="project" value="InterPro"/>
</dbReference>
<keyword evidence="3" id="KW-1185">Reference proteome</keyword>